<reference evidence="1" key="1">
    <citation type="submission" date="2020-08" db="EMBL/GenBank/DDBJ databases">
        <title>Plant Genome Project.</title>
        <authorList>
            <person name="Zhang R.-G."/>
        </authorList>
    </citation>
    <scope>NUCLEOTIDE SEQUENCE</scope>
    <source>
        <strain evidence="1">WSP0</strain>
        <tissue evidence="1">Leaf</tissue>
    </source>
</reference>
<organism evidence="1 2">
    <name type="scientific">Rhododendron griersonianum</name>
    <dbReference type="NCBI Taxonomy" id="479676"/>
    <lineage>
        <taxon>Eukaryota</taxon>
        <taxon>Viridiplantae</taxon>
        <taxon>Streptophyta</taxon>
        <taxon>Embryophyta</taxon>
        <taxon>Tracheophyta</taxon>
        <taxon>Spermatophyta</taxon>
        <taxon>Magnoliopsida</taxon>
        <taxon>eudicotyledons</taxon>
        <taxon>Gunneridae</taxon>
        <taxon>Pentapetalae</taxon>
        <taxon>asterids</taxon>
        <taxon>Ericales</taxon>
        <taxon>Ericaceae</taxon>
        <taxon>Ericoideae</taxon>
        <taxon>Rhodoreae</taxon>
        <taxon>Rhododendron</taxon>
    </lineage>
</organism>
<proteinExistence type="predicted"/>
<dbReference type="Proteomes" id="UP000823749">
    <property type="component" value="Chromosome 11"/>
</dbReference>
<protein>
    <submittedName>
        <fullName evidence="1">Uncharacterized protein</fullName>
    </submittedName>
</protein>
<name>A0AAV6IGR7_9ERIC</name>
<comment type="caution">
    <text evidence="1">The sequence shown here is derived from an EMBL/GenBank/DDBJ whole genome shotgun (WGS) entry which is preliminary data.</text>
</comment>
<dbReference type="EMBL" id="JACTNZ010000011">
    <property type="protein sequence ID" value="KAG5526184.1"/>
    <property type="molecule type" value="Genomic_DNA"/>
</dbReference>
<evidence type="ECO:0000313" key="2">
    <source>
        <dbReference type="Proteomes" id="UP000823749"/>
    </source>
</evidence>
<accession>A0AAV6IGR7</accession>
<sequence length="75" mass="8299">MKVYVPFDQGMPEDDRIIIPYTKKEDKWITGTAISSVQILRGNISTPPPPCEYTHNVPAIVFSSGGSMETMNSPN</sequence>
<gene>
    <name evidence="1" type="ORF">RHGRI_032459</name>
</gene>
<dbReference type="AlphaFoldDB" id="A0AAV6IGR7"/>
<keyword evidence="2" id="KW-1185">Reference proteome</keyword>
<evidence type="ECO:0000313" key="1">
    <source>
        <dbReference type="EMBL" id="KAG5526184.1"/>
    </source>
</evidence>